<keyword evidence="3" id="KW-1185">Reference proteome</keyword>
<comment type="caution">
    <text evidence="2">The sequence shown here is derived from an EMBL/GenBank/DDBJ whole genome shotgun (WGS) entry which is preliminary data.</text>
</comment>
<accession>A0A9P4L9S2</accession>
<dbReference type="Proteomes" id="UP000800039">
    <property type="component" value="Unassembled WGS sequence"/>
</dbReference>
<dbReference type="AlphaFoldDB" id="A0A9P4L9S2"/>
<feature type="compositionally biased region" description="Acidic residues" evidence="1">
    <location>
        <begin position="351"/>
        <end position="362"/>
    </location>
</feature>
<protein>
    <submittedName>
        <fullName evidence="2">Uncharacterized protein</fullName>
    </submittedName>
</protein>
<proteinExistence type="predicted"/>
<sequence>MGNAASTTGHAPGNETSGSVPLGLASSLPDNSKRSHRNTYTVRSTALDYTMDNEHTALDTATHSPETGQGENDFQSSPKSTNAQALDPADMPDSGSSHRITSGIQSVQGPEHQHPHKVGSKDAPKGPEGVADSEDEEHVPGVEISDIRNLQLAIGRERVPFLPKLSDLKLDVVTEKEDYLPVVMLVGTYISSNPRSNLNGLEVWAFHTIQDEDIFPYIEPHTPLELVAFSKAGEHVPNLAGTKPDDTWFQVKQCVQFLPEFGHLRSLAELLCLVRYCLLLAADEQLFGFDGSTIPTDMSFTRKLVDICNRRWDEQRFKTYEETGVMPEFHEIQKNVPKGKITSREAVEMFSESDESSGEDEIPDTRPEGYEGHLKRMKSI</sequence>
<evidence type="ECO:0000313" key="2">
    <source>
        <dbReference type="EMBL" id="KAF1847551.1"/>
    </source>
</evidence>
<dbReference type="GeneID" id="63855497"/>
<gene>
    <name evidence="2" type="ORF">K460DRAFT_426257</name>
</gene>
<feature type="compositionally biased region" description="Polar residues" evidence="1">
    <location>
        <begin position="94"/>
        <end position="108"/>
    </location>
</feature>
<feature type="compositionally biased region" description="Basic and acidic residues" evidence="1">
    <location>
        <begin position="363"/>
        <end position="374"/>
    </location>
</feature>
<feature type="region of interest" description="Disordered" evidence="1">
    <location>
        <begin position="348"/>
        <end position="380"/>
    </location>
</feature>
<reference evidence="2" key="1">
    <citation type="submission" date="2020-01" db="EMBL/GenBank/DDBJ databases">
        <authorList>
            <consortium name="DOE Joint Genome Institute"/>
            <person name="Haridas S."/>
            <person name="Albert R."/>
            <person name="Binder M."/>
            <person name="Bloem J."/>
            <person name="Labutti K."/>
            <person name="Salamov A."/>
            <person name="Andreopoulos B."/>
            <person name="Baker S.E."/>
            <person name="Barry K."/>
            <person name="Bills G."/>
            <person name="Bluhm B.H."/>
            <person name="Cannon C."/>
            <person name="Castanera R."/>
            <person name="Culley D.E."/>
            <person name="Daum C."/>
            <person name="Ezra D."/>
            <person name="Gonzalez J.B."/>
            <person name="Henrissat B."/>
            <person name="Kuo A."/>
            <person name="Liang C."/>
            <person name="Lipzen A."/>
            <person name="Lutzoni F."/>
            <person name="Magnuson J."/>
            <person name="Mondo S."/>
            <person name="Nolan M."/>
            <person name="Ohm R."/>
            <person name="Pangilinan J."/>
            <person name="Park H.-J."/>
            <person name="Ramirez L."/>
            <person name="Alfaro M."/>
            <person name="Sun H."/>
            <person name="Tritt A."/>
            <person name="Yoshinaga Y."/>
            <person name="Zwiers L.-H."/>
            <person name="Turgeon B.G."/>
            <person name="Goodwin S.B."/>
            <person name="Spatafora J.W."/>
            <person name="Crous P.W."/>
            <person name="Grigoriev I.V."/>
        </authorList>
    </citation>
    <scope>NUCLEOTIDE SEQUENCE</scope>
    <source>
        <strain evidence="2">CBS 394.84</strain>
    </source>
</reference>
<feature type="region of interest" description="Disordered" evidence="1">
    <location>
        <begin position="1"/>
        <end position="142"/>
    </location>
</feature>
<evidence type="ECO:0000256" key="1">
    <source>
        <dbReference type="SAM" id="MobiDB-lite"/>
    </source>
</evidence>
<organism evidence="2 3">
    <name type="scientific">Cucurbitaria berberidis CBS 394.84</name>
    <dbReference type="NCBI Taxonomy" id="1168544"/>
    <lineage>
        <taxon>Eukaryota</taxon>
        <taxon>Fungi</taxon>
        <taxon>Dikarya</taxon>
        <taxon>Ascomycota</taxon>
        <taxon>Pezizomycotina</taxon>
        <taxon>Dothideomycetes</taxon>
        <taxon>Pleosporomycetidae</taxon>
        <taxon>Pleosporales</taxon>
        <taxon>Pleosporineae</taxon>
        <taxon>Cucurbitariaceae</taxon>
        <taxon>Cucurbitaria</taxon>
    </lineage>
</organism>
<dbReference type="RefSeq" id="XP_040790114.1">
    <property type="nucleotide sequence ID" value="XM_040938246.1"/>
</dbReference>
<dbReference type="OrthoDB" id="3679836at2759"/>
<evidence type="ECO:0000313" key="3">
    <source>
        <dbReference type="Proteomes" id="UP000800039"/>
    </source>
</evidence>
<feature type="compositionally biased region" description="Polar residues" evidence="1">
    <location>
        <begin position="59"/>
        <end position="84"/>
    </location>
</feature>
<name>A0A9P4L9S2_9PLEO</name>
<dbReference type="EMBL" id="ML976615">
    <property type="protein sequence ID" value="KAF1847551.1"/>
    <property type="molecule type" value="Genomic_DNA"/>
</dbReference>
<feature type="compositionally biased region" description="Polar residues" evidence="1">
    <location>
        <begin position="1"/>
        <end position="19"/>
    </location>
</feature>